<dbReference type="InterPro" id="IPR015402">
    <property type="entry name" value="DUF1980"/>
</dbReference>
<keyword evidence="6" id="KW-1185">Reference proteome</keyword>
<dbReference type="EMBL" id="MYFO01000004">
    <property type="protein sequence ID" value="TFE90664.1"/>
    <property type="molecule type" value="Genomic_DNA"/>
</dbReference>
<keyword evidence="2" id="KW-0812">Transmembrane</keyword>
<dbReference type="NCBIfam" id="TIGR03943">
    <property type="entry name" value="TIGR03943 family putative permease subunit"/>
    <property type="match status" value="1"/>
</dbReference>
<feature type="region of interest" description="Disordered" evidence="1">
    <location>
        <begin position="145"/>
        <end position="229"/>
    </location>
</feature>
<sequence length="405" mass="41314">MKPRTFAWHPFIRAAILFGFAMFIVYLTRTDSLVYYIAPRMQIYVKYSSVVLYVIAVYQVYAGIHALWGKPVDCGCEQPRAKSPIASGVAYGLFALPLLLGFLLPNTVMSSSLADKKGMNLAPQTAAKSISRQLAAASPAPAAAGGQGVSSSAPANGAAAGAANGASGKAAGDAGSANAGSAAQSGAAAGGTSGAAGAASSSQTGSSNGAAAGGPQAGSSSGAAGAATGAPQAGNAAAGAANAAGGAVTDAQLQQMFKSPDEYSEDFAKMGMILYRKPLISVKPEIFMEILSTVSLFQENFYGKTIELSGFVYREEGLKADQLIVGRFAVSCCSADASPYGVLTEFPGASAFAKDTWIKVTGKIAKGSYDGNDIFKIKADKIEKITAPKTPYVYPNFDPLPELAK</sequence>
<dbReference type="Proteomes" id="UP000298246">
    <property type="component" value="Unassembled WGS sequence"/>
</dbReference>
<protein>
    <submittedName>
        <fullName evidence="5">TIGR03943 family protein</fullName>
    </submittedName>
</protein>
<dbReference type="InterPro" id="IPR052955">
    <property type="entry name" value="UPF0703_membrane_permease"/>
</dbReference>
<evidence type="ECO:0000313" key="6">
    <source>
        <dbReference type="Proteomes" id="UP000298246"/>
    </source>
</evidence>
<proteinExistence type="predicted"/>
<dbReference type="PANTHER" id="PTHR40047:SF1">
    <property type="entry name" value="UPF0703 PROTEIN YCGQ"/>
    <property type="match status" value="1"/>
</dbReference>
<gene>
    <name evidence="5" type="ORF">B5M42_05180</name>
</gene>
<keyword evidence="2" id="KW-1133">Transmembrane helix</keyword>
<feature type="compositionally biased region" description="Low complexity" evidence="1">
    <location>
        <begin position="195"/>
        <end position="210"/>
    </location>
</feature>
<dbReference type="InterPro" id="IPR048447">
    <property type="entry name" value="DUF1980_C"/>
</dbReference>
<evidence type="ECO:0000256" key="1">
    <source>
        <dbReference type="SAM" id="MobiDB-lite"/>
    </source>
</evidence>
<reference evidence="5 6" key="1">
    <citation type="submission" date="2017-03" db="EMBL/GenBank/DDBJ databases">
        <title>Isolation of Levoglucosan Utilizing Bacteria.</title>
        <authorList>
            <person name="Arya A.S."/>
        </authorList>
    </citation>
    <scope>NUCLEOTIDE SEQUENCE [LARGE SCALE GENOMIC DNA]</scope>
    <source>
        <strain evidence="5 6">MEC069</strain>
    </source>
</reference>
<dbReference type="Pfam" id="PF09323">
    <property type="entry name" value="DUF1980"/>
    <property type="match status" value="1"/>
</dbReference>
<keyword evidence="2" id="KW-0472">Membrane</keyword>
<evidence type="ECO:0000256" key="2">
    <source>
        <dbReference type="SAM" id="Phobius"/>
    </source>
</evidence>
<organism evidence="5 6">
    <name type="scientific">Paenibacillus athensensis</name>
    <dbReference type="NCBI Taxonomy" id="1967502"/>
    <lineage>
        <taxon>Bacteria</taxon>
        <taxon>Bacillati</taxon>
        <taxon>Bacillota</taxon>
        <taxon>Bacilli</taxon>
        <taxon>Bacillales</taxon>
        <taxon>Paenibacillaceae</taxon>
        <taxon>Paenibacillus</taxon>
    </lineage>
</organism>
<name>A0A4Y8Q8A5_9BACL</name>
<dbReference type="InterPro" id="IPR048493">
    <property type="entry name" value="DUF1980_N"/>
</dbReference>
<feature type="transmembrane region" description="Helical" evidence="2">
    <location>
        <begin position="88"/>
        <end position="109"/>
    </location>
</feature>
<dbReference type="PANTHER" id="PTHR40047">
    <property type="entry name" value="UPF0703 PROTEIN YCGQ"/>
    <property type="match status" value="1"/>
</dbReference>
<dbReference type="OrthoDB" id="9770408at2"/>
<evidence type="ECO:0000313" key="5">
    <source>
        <dbReference type="EMBL" id="TFE90664.1"/>
    </source>
</evidence>
<dbReference type="AlphaFoldDB" id="A0A4Y8Q8A5"/>
<feature type="compositionally biased region" description="Low complexity" evidence="1">
    <location>
        <begin position="217"/>
        <end position="229"/>
    </location>
</feature>
<feature type="domain" description="DUF1980" evidence="3">
    <location>
        <begin position="12"/>
        <end position="120"/>
    </location>
</feature>
<feature type="compositionally biased region" description="Low complexity" evidence="1">
    <location>
        <begin position="145"/>
        <end position="187"/>
    </location>
</feature>
<accession>A0A4Y8Q8A5</accession>
<feature type="transmembrane region" description="Helical" evidence="2">
    <location>
        <begin position="6"/>
        <end position="27"/>
    </location>
</feature>
<comment type="caution">
    <text evidence="5">The sequence shown here is derived from an EMBL/GenBank/DDBJ whole genome shotgun (WGS) entry which is preliminary data.</text>
</comment>
<feature type="domain" description="DUF1980" evidence="4">
    <location>
        <begin position="261"/>
        <end position="395"/>
    </location>
</feature>
<evidence type="ECO:0000259" key="4">
    <source>
        <dbReference type="Pfam" id="PF21537"/>
    </source>
</evidence>
<feature type="transmembrane region" description="Helical" evidence="2">
    <location>
        <begin position="47"/>
        <end position="68"/>
    </location>
</feature>
<dbReference type="RefSeq" id="WP_134750435.1">
    <property type="nucleotide sequence ID" value="NZ_MYFO02000008.1"/>
</dbReference>
<evidence type="ECO:0000259" key="3">
    <source>
        <dbReference type="Pfam" id="PF09323"/>
    </source>
</evidence>
<dbReference type="Pfam" id="PF21537">
    <property type="entry name" value="DUF1980_C"/>
    <property type="match status" value="1"/>
</dbReference>